<evidence type="ECO:0000256" key="3">
    <source>
        <dbReference type="ARBA" id="ARBA00022840"/>
    </source>
</evidence>
<dbReference type="InterPro" id="IPR038718">
    <property type="entry name" value="SNF2-like_sf"/>
</dbReference>
<dbReference type="SMART" id="SM00487">
    <property type="entry name" value="DEXDc"/>
    <property type="match status" value="1"/>
</dbReference>
<dbReference type="InterPro" id="IPR050628">
    <property type="entry name" value="SNF2_RAD54_helicase_TF"/>
</dbReference>
<feature type="region of interest" description="Disordered" evidence="4">
    <location>
        <begin position="512"/>
        <end position="531"/>
    </location>
</feature>
<accession>A0AA39Y7A0</accession>
<keyword evidence="2" id="KW-0378">Hydrolase</keyword>
<dbReference type="GO" id="GO:0005634">
    <property type="term" value="C:nucleus"/>
    <property type="evidence" value="ECO:0007669"/>
    <property type="project" value="TreeGrafter"/>
</dbReference>
<evidence type="ECO:0000313" key="8">
    <source>
        <dbReference type="Proteomes" id="UP001174936"/>
    </source>
</evidence>
<sequence>MLKLKALKGSEGIQLEAVVDASVFSKRPRSPSKQQNGWTFLLSVNVYGPPHQSSDVATRLSTVSAYLQHPYSLPGNMRYDNPQFFKLPGVAVDMNTFVGTAQLLASRKAELAEDVFRVLDSDSLLSGEGDSDQLTIEGLKTALHKHQEIAVTFVLDRESVEKVRMLHKKMAIVQAPSTASDGTAFGGIIADRMGLGKTLSTLAAILKSLERSRDFATGIAGRTHATLVVVTSAQLIDVWLTERSSHLIKDALKVAIFHGQNRAKRIKDSADFDLVLTTYGTLASDHKSKGPLHQIKWYRVVLDEAHWIRNSSSKQFRAATSLESRSRWCLTGTPIQNSLNDLFSLAEFLRLPPLEAKHAFNTRVITSLTTGTTDAKSTLSSYLQAFCLRRNLGSINLPPSRTVVVEISLSKRETMDYKAILNDAKRRMDATVSRKNITTYNTLFTTILKLRRFCDIGTLALQGTQRLGLAPDAEDTACGFCSSTDDDILSLLNSHTLCPFCFRHLQPASPLPDSGPKSSLGGISEPSSSGEFPTKLSRVLMNITEDDPDSKHIVFSCWTATLDLLSERLTSAGIGFLIIDGRISSAKRQQRLDKFRTEPSIRALLMTIGTGGVGLTLTVANRVHIVEPQWNPSVEDQAIGRALRIGQSRPVIVYRYLTRNSVEQNMANFQEKKKNLARATIDGGSDETIDDKLAVRYPPSLPAKRLHPY</sequence>
<proteinExistence type="predicted"/>
<dbReference type="PANTHER" id="PTHR45626">
    <property type="entry name" value="TRANSCRIPTION TERMINATION FACTOR 2-RELATED"/>
    <property type="match status" value="1"/>
</dbReference>
<name>A0AA39Y7A0_9PEZI</name>
<dbReference type="Pfam" id="PF00176">
    <property type="entry name" value="SNF2-rel_dom"/>
    <property type="match status" value="1"/>
</dbReference>
<reference evidence="7" key="1">
    <citation type="submission" date="2023-06" db="EMBL/GenBank/DDBJ databases">
        <title>Genome-scale phylogeny and comparative genomics of the fungal order Sordariales.</title>
        <authorList>
            <consortium name="Lawrence Berkeley National Laboratory"/>
            <person name="Hensen N."/>
            <person name="Bonometti L."/>
            <person name="Westerberg I."/>
            <person name="Brannstrom I.O."/>
            <person name="Guillou S."/>
            <person name="Cros-Aarteil S."/>
            <person name="Calhoun S."/>
            <person name="Haridas S."/>
            <person name="Kuo A."/>
            <person name="Mondo S."/>
            <person name="Pangilinan J."/>
            <person name="Riley R."/>
            <person name="Labutti K."/>
            <person name="Andreopoulos B."/>
            <person name="Lipzen A."/>
            <person name="Chen C."/>
            <person name="Yanf M."/>
            <person name="Daum C."/>
            <person name="Ng V."/>
            <person name="Clum A."/>
            <person name="Steindorff A."/>
            <person name="Ohm R."/>
            <person name="Martin F."/>
            <person name="Silar P."/>
            <person name="Natvig D."/>
            <person name="Lalanne C."/>
            <person name="Gautier V."/>
            <person name="Ament-Velasquez S.L."/>
            <person name="Kruys A."/>
            <person name="Hutchinson M.I."/>
            <person name="Powell A.J."/>
            <person name="Barry K."/>
            <person name="Miller A.N."/>
            <person name="Grigoriev I.V."/>
            <person name="Debuchy R."/>
            <person name="Gladieux P."/>
            <person name="Thoren M.H."/>
            <person name="Johannesson H."/>
        </authorList>
    </citation>
    <scope>NUCLEOTIDE SEQUENCE</scope>
    <source>
        <strain evidence="7">SMH2532-1</strain>
    </source>
</reference>
<dbReference type="CDD" id="cd18793">
    <property type="entry name" value="SF2_C_SNF"/>
    <property type="match status" value="1"/>
</dbReference>
<feature type="compositionally biased region" description="Low complexity" evidence="4">
    <location>
        <begin position="518"/>
        <end position="530"/>
    </location>
</feature>
<dbReference type="AlphaFoldDB" id="A0AA39Y7A0"/>
<keyword evidence="1" id="KW-0547">Nucleotide-binding</keyword>
<evidence type="ECO:0000256" key="2">
    <source>
        <dbReference type="ARBA" id="ARBA00022801"/>
    </source>
</evidence>
<dbReference type="GO" id="GO:0006281">
    <property type="term" value="P:DNA repair"/>
    <property type="evidence" value="ECO:0007669"/>
    <property type="project" value="TreeGrafter"/>
</dbReference>
<dbReference type="InterPro" id="IPR014001">
    <property type="entry name" value="Helicase_ATP-bd"/>
</dbReference>
<dbReference type="PANTHER" id="PTHR45626:SF22">
    <property type="entry name" value="DNA REPAIR PROTEIN RAD5"/>
    <property type="match status" value="1"/>
</dbReference>
<dbReference type="GO" id="GO:0005524">
    <property type="term" value="F:ATP binding"/>
    <property type="evidence" value="ECO:0007669"/>
    <property type="project" value="UniProtKB-KW"/>
</dbReference>
<dbReference type="Proteomes" id="UP001174936">
    <property type="component" value="Unassembled WGS sequence"/>
</dbReference>
<keyword evidence="8" id="KW-1185">Reference proteome</keyword>
<evidence type="ECO:0000313" key="7">
    <source>
        <dbReference type="EMBL" id="KAK0647034.1"/>
    </source>
</evidence>
<dbReference type="SUPFAM" id="SSF52540">
    <property type="entry name" value="P-loop containing nucleoside triphosphate hydrolases"/>
    <property type="match status" value="2"/>
</dbReference>
<feature type="domain" description="Helicase C-terminal" evidence="6">
    <location>
        <begin position="535"/>
        <end position="693"/>
    </location>
</feature>
<dbReference type="Pfam" id="PF00271">
    <property type="entry name" value="Helicase_C"/>
    <property type="match status" value="1"/>
</dbReference>
<organism evidence="7 8">
    <name type="scientific">Cercophora newfieldiana</name>
    <dbReference type="NCBI Taxonomy" id="92897"/>
    <lineage>
        <taxon>Eukaryota</taxon>
        <taxon>Fungi</taxon>
        <taxon>Dikarya</taxon>
        <taxon>Ascomycota</taxon>
        <taxon>Pezizomycotina</taxon>
        <taxon>Sordariomycetes</taxon>
        <taxon>Sordariomycetidae</taxon>
        <taxon>Sordariales</taxon>
        <taxon>Lasiosphaeriaceae</taxon>
        <taxon>Cercophora</taxon>
    </lineage>
</organism>
<dbReference type="PROSITE" id="PS51192">
    <property type="entry name" value="HELICASE_ATP_BIND_1"/>
    <property type="match status" value="1"/>
</dbReference>
<evidence type="ECO:0000259" key="6">
    <source>
        <dbReference type="PROSITE" id="PS51194"/>
    </source>
</evidence>
<keyword evidence="3" id="KW-0067">ATP-binding</keyword>
<dbReference type="InterPro" id="IPR001650">
    <property type="entry name" value="Helicase_C-like"/>
</dbReference>
<dbReference type="GO" id="GO:0016787">
    <property type="term" value="F:hydrolase activity"/>
    <property type="evidence" value="ECO:0007669"/>
    <property type="project" value="UniProtKB-KW"/>
</dbReference>
<dbReference type="InterPro" id="IPR049730">
    <property type="entry name" value="SNF2/RAD54-like_C"/>
</dbReference>
<evidence type="ECO:0000259" key="5">
    <source>
        <dbReference type="PROSITE" id="PS51192"/>
    </source>
</evidence>
<dbReference type="InterPro" id="IPR000330">
    <property type="entry name" value="SNF2_N"/>
</dbReference>
<feature type="domain" description="Helicase ATP-binding" evidence="5">
    <location>
        <begin position="186"/>
        <end position="352"/>
    </location>
</feature>
<dbReference type="PROSITE" id="PS51194">
    <property type="entry name" value="HELICASE_CTER"/>
    <property type="match status" value="1"/>
</dbReference>
<dbReference type="EMBL" id="JAULSV010000004">
    <property type="protein sequence ID" value="KAK0647034.1"/>
    <property type="molecule type" value="Genomic_DNA"/>
</dbReference>
<dbReference type="Gene3D" id="3.40.50.300">
    <property type="entry name" value="P-loop containing nucleotide triphosphate hydrolases"/>
    <property type="match status" value="1"/>
</dbReference>
<dbReference type="GO" id="GO:0008094">
    <property type="term" value="F:ATP-dependent activity, acting on DNA"/>
    <property type="evidence" value="ECO:0007669"/>
    <property type="project" value="TreeGrafter"/>
</dbReference>
<gene>
    <name evidence="7" type="ORF">B0T16DRAFT_329850</name>
</gene>
<comment type="caution">
    <text evidence="7">The sequence shown here is derived from an EMBL/GenBank/DDBJ whole genome shotgun (WGS) entry which is preliminary data.</text>
</comment>
<protein>
    <submittedName>
        <fullName evidence="7">SNF2 family N-terminal domain-containing protein</fullName>
    </submittedName>
</protein>
<evidence type="ECO:0000256" key="4">
    <source>
        <dbReference type="SAM" id="MobiDB-lite"/>
    </source>
</evidence>
<dbReference type="InterPro" id="IPR027417">
    <property type="entry name" value="P-loop_NTPase"/>
</dbReference>
<dbReference type="CDD" id="cd18008">
    <property type="entry name" value="DEXDc_SHPRH-like"/>
    <property type="match status" value="1"/>
</dbReference>
<dbReference type="Gene3D" id="3.40.50.10810">
    <property type="entry name" value="Tandem AAA-ATPase domain"/>
    <property type="match status" value="1"/>
</dbReference>
<evidence type="ECO:0000256" key="1">
    <source>
        <dbReference type="ARBA" id="ARBA00022741"/>
    </source>
</evidence>
<dbReference type="SMART" id="SM00490">
    <property type="entry name" value="HELICc"/>
    <property type="match status" value="1"/>
</dbReference>